<organism evidence="1 2">
    <name type="scientific">Lottia gigantea</name>
    <name type="common">Giant owl limpet</name>
    <dbReference type="NCBI Taxonomy" id="225164"/>
    <lineage>
        <taxon>Eukaryota</taxon>
        <taxon>Metazoa</taxon>
        <taxon>Spiralia</taxon>
        <taxon>Lophotrochozoa</taxon>
        <taxon>Mollusca</taxon>
        <taxon>Gastropoda</taxon>
        <taxon>Patellogastropoda</taxon>
        <taxon>Lottioidea</taxon>
        <taxon>Lottiidae</taxon>
        <taxon>Lottia</taxon>
    </lineage>
</organism>
<evidence type="ECO:0000313" key="2">
    <source>
        <dbReference type="Proteomes" id="UP000030746"/>
    </source>
</evidence>
<dbReference type="RefSeq" id="XP_009052123.1">
    <property type="nucleotide sequence ID" value="XM_009053875.1"/>
</dbReference>
<dbReference type="AlphaFoldDB" id="V4AQT4"/>
<dbReference type="CTD" id="20243825"/>
<evidence type="ECO:0000313" key="1">
    <source>
        <dbReference type="EMBL" id="ESO97190.1"/>
    </source>
</evidence>
<dbReference type="GeneID" id="20243825"/>
<gene>
    <name evidence="1" type="ORF">LOTGIDRAFT_176530</name>
</gene>
<dbReference type="EMBL" id="KB201315">
    <property type="protein sequence ID" value="ESO97190.1"/>
    <property type="molecule type" value="Genomic_DNA"/>
</dbReference>
<name>V4AQT4_LOTGI</name>
<keyword evidence="2" id="KW-1185">Reference proteome</keyword>
<dbReference type="KEGG" id="lgi:LOTGIDRAFT_176530"/>
<sequence length="121" mass="14607">MDVKVTKEKLGAAVVKAKERQRKRREEEAKKRREERSVMFKKMEEIEVLEEDVGEEVKGRRERRRDEDWAVGYGRDREEIPERVKERRARIKGLVEFRVAEREEEEEEEDTYCCVYGCVIV</sequence>
<accession>V4AQT4</accession>
<proteinExistence type="predicted"/>
<reference evidence="1 2" key="1">
    <citation type="journal article" date="2013" name="Nature">
        <title>Insights into bilaterian evolution from three spiralian genomes.</title>
        <authorList>
            <person name="Simakov O."/>
            <person name="Marletaz F."/>
            <person name="Cho S.J."/>
            <person name="Edsinger-Gonzales E."/>
            <person name="Havlak P."/>
            <person name="Hellsten U."/>
            <person name="Kuo D.H."/>
            <person name="Larsson T."/>
            <person name="Lv J."/>
            <person name="Arendt D."/>
            <person name="Savage R."/>
            <person name="Osoegawa K."/>
            <person name="de Jong P."/>
            <person name="Grimwood J."/>
            <person name="Chapman J.A."/>
            <person name="Shapiro H."/>
            <person name="Aerts A."/>
            <person name="Otillar R.P."/>
            <person name="Terry A.Y."/>
            <person name="Boore J.L."/>
            <person name="Grigoriev I.V."/>
            <person name="Lindberg D.R."/>
            <person name="Seaver E.C."/>
            <person name="Weisblat D.A."/>
            <person name="Putnam N.H."/>
            <person name="Rokhsar D.S."/>
        </authorList>
    </citation>
    <scope>NUCLEOTIDE SEQUENCE [LARGE SCALE GENOMIC DNA]</scope>
</reference>
<dbReference type="Proteomes" id="UP000030746">
    <property type="component" value="Unassembled WGS sequence"/>
</dbReference>
<dbReference type="HOGENOM" id="CLU_2040711_0_0_1"/>
<protein>
    <submittedName>
        <fullName evidence="1">Uncharacterized protein</fullName>
    </submittedName>
</protein>